<keyword evidence="2" id="KW-1185">Reference proteome</keyword>
<accession>A0ABW6B2V5</accession>
<comment type="caution">
    <text evidence="1">The sequence shown here is derived from an EMBL/GenBank/DDBJ whole genome shotgun (WGS) entry which is preliminary data.</text>
</comment>
<sequence>MKKKEPITDLELFEKLFAPETPRKTTGKLEYRVRDLDGAKINTLHIIKTKKLNLEIVSIGNMPTMRSFFVQPIG</sequence>
<reference evidence="2" key="1">
    <citation type="journal article" date="2019" name="Int. J. Syst. Evol. Microbiol.">
        <title>The Global Catalogue of Microorganisms (GCM) 10K type strain sequencing project: providing services to taxonomists for standard genome sequencing and annotation.</title>
        <authorList>
            <consortium name="The Broad Institute Genomics Platform"/>
            <consortium name="The Broad Institute Genome Sequencing Center for Infectious Disease"/>
            <person name="Wu L."/>
            <person name="Ma J."/>
        </authorList>
    </citation>
    <scope>NUCLEOTIDE SEQUENCE [LARGE SCALE GENOMIC DNA]</scope>
    <source>
        <strain evidence="2">KCTC 23098</strain>
    </source>
</reference>
<dbReference type="RefSeq" id="WP_377611067.1">
    <property type="nucleotide sequence ID" value="NZ_JBHUPA010000007.1"/>
</dbReference>
<protein>
    <submittedName>
        <fullName evidence="1">Uncharacterized protein</fullName>
    </submittedName>
</protein>
<name>A0ABW6B2V5_9SPHI</name>
<evidence type="ECO:0000313" key="2">
    <source>
        <dbReference type="Proteomes" id="UP001597560"/>
    </source>
</evidence>
<dbReference type="Proteomes" id="UP001597560">
    <property type="component" value="Unassembled WGS sequence"/>
</dbReference>
<evidence type="ECO:0000313" key="1">
    <source>
        <dbReference type="EMBL" id="MFD2962799.1"/>
    </source>
</evidence>
<proteinExistence type="predicted"/>
<organism evidence="1 2">
    <name type="scientific">Olivibacter jilunii</name>
    <dbReference type="NCBI Taxonomy" id="985016"/>
    <lineage>
        <taxon>Bacteria</taxon>
        <taxon>Pseudomonadati</taxon>
        <taxon>Bacteroidota</taxon>
        <taxon>Sphingobacteriia</taxon>
        <taxon>Sphingobacteriales</taxon>
        <taxon>Sphingobacteriaceae</taxon>
        <taxon>Olivibacter</taxon>
    </lineage>
</organism>
<gene>
    <name evidence="1" type="ORF">ACFS6J_13450</name>
</gene>
<dbReference type="EMBL" id="JBHUPA010000007">
    <property type="protein sequence ID" value="MFD2962799.1"/>
    <property type="molecule type" value="Genomic_DNA"/>
</dbReference>